<accession>A0ABT0LDN2</accession>
<dbReference type="Pfam" id="PF03929">
    <property type="entry name" value="PepSY_TM"/>
    <property type="match status" value="1"/>
</dbReference>
<feature type="transmembrane region" description="Helical" evidence="1">
    <location>
        <begin position="186"/>
        <end position="206"/>
    </location>
</feature>
<evidence type="ECO:0000313" key="2">
    <source>
        <dbReference type="EMBL" id="MCL1125425.1"/>
    </source>
</evidence>
<dbReference type="EMBL" id="JAKIKS010000048">
    <property type="protein sequence ID" value="MCL1125425.1"/>
    <property type="molecule type" value="Genomic_DNA"/>
</dbReference>
<feature type="transmembrane region" description="Helical" evidence="1">
    <location>
        <begin position="12"/>
        <end position="33"/>
    </location>
</feature>
<dbReference type="Proteomes" id="UP001203423">
    <property type="component" value="Unassembled WGS sequence"/>
</dbReference>
<organism evidence="2 3">
    <name type="scientific">Shewanella surugensis</name>
    <dbReference type="NCBI Taxonomy" id="212020"/>
    <lineage>
        <taxon>Bacteria</taxon>
        <taxon>Pseudomonadati</taxon>
        <taxon>Pseudomonadota</taxon>
        <taxon>Gammaproteobacteria</taxon>
        <taxon>Alteromonadales</taxon>
        <taxon>Shewanellaceae</taxon>
        <taxon>Shewanella</taxon>
    </lineage>
</organism>
<feature type="transmembrane region" description="Helical" evidence="1">
    <location>
        <begin position="328"/>
        <end position="349"/>
    </location>
</feature>
<evidence type="ECO:0000313" key="3">
    <source>
        <dbReference type="Proteomes" id="UP001203423"/>
    </source>
</evidence>
<dbReference type="PANTHER" id="PTHR34219">
    <property type="entry name" value="IRON-REGULATED INNER MEMBRANE PROTEIN-RELATED"/>
    <property type="match status" value="1"/>
</dbReference>
<comment type="caution">
    <text evidence="2">The sequence shown here is derived from an EMBL/GenBank/DDBJ whole genome shotgun (WGS) entry which is preliminary data.</text>
</comment>
<dbReference type="PANTHER" id="PTHR34219:SF8">
    <property type="entry name" value="PEPSY DOMAIN-CONTAINING PROTEIN"/>
    <property type="match status" value="1"/>
</dbReference>
<keyword evidence="1" id="KW-0472">Membrane</keyword>
<protein>
    <submittedName>
        <fullName evidence="2">PepSY domain-containing protein</fullName>
    </submittedName>
</protein>
<feature type="transmembrane region" description="Helical" evidence="1">
    <location>
        <begin position="141"/>
        <end position="165"/>
    </location>
</feature>
<name>A0ABT0LDN2_9GAMM</name>
<dbReference type="RefSeq" id="WP_248940740.1">
    <property type="nucleotide sequence ID" value="NZ_JAKIKS010000048.1"/>
</dbReference>
<proteinExistence type="predicted"/>
<dbReference type="InterPro" id="IPR005625">
    <property type="entry name" value="PepSY-ass_TM"/>
</dbReference>
<keyword evidence="3" id="KW-1185">Reference proteome</keyword>
<reference evidence="2 3" key="1">
    <citation type="submission" date="2022-01" db="EMBL/GenBank/DDBJ databases">
        <title>Whole genome-based taxonomy of the Shewanellaceae.</title>
        <authorList>
            <person name="Martin-Rodriguez A.J."/>
        </authorList>
    </citation>
    <scope>NUCLEOTIDE SEQUENCE [LARGE SCALE GENOMIC DNA]</scope>
    <source>
        <strain evidence="2 3">DSM 17177</strain>
    </source>
</reference>
<gene>
    <name evidence="2" type="ORF">L2764_13285</name>
</gene>
<sequence length="371" mass="42659">MNRKKLFKWHSWFALTAMLPLMILSITGSILVFKPEIDLWLMKDHVALMQGGGNRLSLDKSLADISQQLPEYELGRWKMFDDSARPDVLFVIKRGTFDWYKVYFNPYQGQVISQAVPLNHDFTDWLLELHAHFLLEQSGQILGLILAGVFFFLGVSGLLIYKNFWKRLFTLRWDKKWRAFFSDIHKMFGVISAPIFIILAITGGYWNVSKLTRVSAGGPPAPLVMNKPFYNPLISFDRLQTDLEQVIPEFSLHYIGFPLNANAPILMRGGVSTPLSMMSEFGSGARFDAVTGQLITQWDVRLQGNVTQLINSFRSLHFGTFAGVPSRIFWFVLGAMPIVLAFTGSFLWWQRRNKNKWQRTTKAMRDILYKA</sequence>
<keyword evidence="1" id="KW-1133">Transmembrane helix</keyword>
<keyword evidence="1" id="KW-0812">Transmembrane</keyword>
<evidence type="ECO:0000256" key="1">
    <source>
        <dbReference type="SAM" id="Phobius"/>
    </source>
</evidence>